<keyword evidence="3" id="KW-1185">Reference proteome</keyword>
<comment type="caution">
    <text evidence="2">The sequence shown here is derived from an EMBL/GenBank/DDBJ whole genome shotgun (WGS) entry which is preliminary data.</text>
</comment>
<accession>A0ABN1G5Y4</accession>
<organism evidence="2 3">
    <name type="scientific">Craurococcus roseus</name>
    <dbReference type="NCBI Taxonomy" id="77585"/>
    <lineage>
        <taxon>Bacteria</taxon>
        <taxon>Pseudomonadati</taxon>
        <taxon>Pseudomonadota</taxon>
        <taxon>Alphaproteobacteria</taxon>
        <taxon>Acetobacterales</taxon>
        <taxon>Acetobacteraceae</taxon>
        <taxon>Craurococcus</taxon>
    </lineage>
</organism>
<evidence type="ECO:0000313" key="3">
    <source>
        <dbReference type="Proteomes" id="UP001501588"/>
    </source>
</evidence>
<evidence type="ECO:0008006" key="4">
    <source>
        <dbReference type="Google" id="ProtNLM"/>
    </source>
</evidence>
<evidence type="ECO:0000256" key="1">
    <source>
        <dbReference type="SAM" id="MobiDB-lite"/>
    </source>
</evidence>
<protein>
    <recommendedName>
        <fullName evidence="4">General secretion pathway protein GspK</fullName>
    </recommendedName>
</protein>
<proteinExistence type="predicted"/>
<dbReference type="EMBL" id="BAAAFZ010000095">
    <property type="protein sequence ID" value="GAA0604706.1"/>
    <property type="molecule type" value="Genomic_DNA"/>
</dbReference>
<evidence type="ECO:0000313" key="2">
    <source>
        <dbReference type="EMBL" id="GAA0604706.1"/>
    </source>
</evidence>
<reference evidence="2 3" key="1">
    <citation type="journal article" date="2019" name="Int. J. Syst. Evol. Microbiol.">
        <title>The Global Catalogue of Microorganisms (GCM) 10K type strain sequencing project: providing services to taxonomists for standard genome sequencing and annotation.</title>
        <authorList>
            <consortium name="The Broad Institute Genomics Platform"/>
            <consortium name="The Broad Institute Genome Sequencing Center for Infectious Disease"/>
            <person name="Wu L."/>
            <person name="Ma J."/>
        </authorList>
    </citation>
    <scope>NUCLEOTIDE SEQUENCE [LARGE SCALE GENOMIC DNA]</scope>
    <source>
        <strain evidence="2 3">JCM 9933</strain>
    </source>
</reference>
<sequence>MPRRPDAPGPRAKGSALVVALWVALLLGVAGIAAVRLAAVGAGGAQVEADLARARAAAEGGLWAAAHRLASQPRDQRPPVAAFELPLGGAAVSVQAADEDGRLDLNAAPEPLLAAAFRMAGVPAPDAEAAGAGLVAWREASDPGGGRRRLHAVADLDAAFGGKPGLAEAVRGVATTHTGRAAPAPEAAPPALRALLSRPDDPAAPPPRPGLRTPQAQGSGGAGRRIVWRITAEARYGAVTARMAAVLDLGTAVPGMPGRVLEWRDVADRP</sequence>
<name>A0ABN1G5Y4_9PROT</name>
<gene>
    <name evidence="2" type="ORF">GCM10009416_47940</name>
</gene>
<dbReference type="Proteomes" id="UP001501588">
    <property type="component" value="Unassembled WGS sequence"/>
</dbReference>
<dbReference type="RefSeq" id="WP_343897973.1">
    <property type="nucleotide sequence ID" value="NZ_BAAAFZ010000095.1"/>
</dbReference>
<feature type="region of interest" description="Disordered" evidence="1">
    <location>
        <begin position="196"/>
        <end position="223"/>
    </location>
</feature>